<proteinExistence type="predicted"/>
<dbReference type="Proteomes" id="UP000813461">
    <property type="component" value="Unassembled WGS sequence"/>
</dbReference>
<reference evidence="2" key="1">
    <citation type="journal article" date="2021" name="Nat. Commun.">
        <title>Genetic determinants of endophytism in the Arabidopsis root mycobiome.</title>
        <authorList>
            <person name="Mesny F."/>
            <person name="Miyauchi S."/>
            <person name="Thiergart T."/>
            <person name="Pickel B."/>
            <person name="Atanasova L."/>
            <person name="Karlsson M."/>
            <person name="Huettel B."/>
            <person name="Barry K.W."/>
            <person name="Haridas S."/>
            <person name="Chen C."/>
            <person name="Bauer D."/>
            <person name="Andreopoulos W."/>
            <person name="Pangilinan J."/>
            <person name="LaButti K."/>
            <person name="Riley R."/>
            <person name="Lipzen A."/>
            <person name="Clum A."/>
            <person name="Drula E."/>
            <person name="Henrissat B."/>
            <person name="Kohler A."/>
            <person name="Grigoriev I.V."/>
            <person name="Martin F.M."/>
            <person name="Hacquard S."/>
        </authorList>
    </citation>
    <scope>NUCLEOTIDE SEQUENCE</scope>
    <source>
        <strain evidence="2">MPI-SDFR-AT-0120</strain>
    </source>
</reference>
<dbReference type="EMBL" id="JAGMVJ010000001">
    <property type="protein sequence ID" value="KAH7094506.1"/>
    <property type="molecule type" value="Genomic_DNA"/>
</dbReference>
<comment type="caution">
    <text evidence="2">The sequence shown here is derived from an EMBL/GenBank/DDBJ whole genome shotgun (WGS) entry which is preliminary data.</text>
</comment>
<sequence length="465" mass="53678">MSESEILVNRWTAASQRTPNSSLQDEEQNPFRWFDKMDNAMLQDAIRHMYYNEDEYKALGEFMNSGSNMEVPELDSKGLQLEFQLRRVSSMCLEFLKVLTAENDRTFEMLEDAKLETARQERWWEGGNPFASLIQPQASSVWHELRSLNPPKETSFASYILDSAQIINEPTLPNQSWDEYSFLELLEEEVTEVCNMKHGGFVAGFNLCVDIKLHILHEPNTTEFHAEHSKRMAHHAKLDRSLAEMVYHDFAANSKFKEEYFVDAAKRCSATRERMNSQECKALINQACVYNSLLPLLDLLQRRAYEEIRFKVLHGLSSKLPAELALLVFEYTLAAEGIPLDPRVFIGARHRTEDTKARKSRLACSHSERAHGLGNTQMPRDRFHIDTGTHSHVLVHGDDWVETECAFKHLEDEGRGEENQKFSILRHAFDWDVPPEEFGFDSDEPGLSYSDVFGEEREGEEENML</sequence>
<feature type="region of interest" description="Disordered" evidence="1">
    <location>
        <begin position="436"/>
        <end position="465"/>
    </location>
</feature>
<dbReference type="AlphaFoldDB" id="A0A8K0W3D7"/>
<dbReference type="OrthoDB" id="3800593at2759"/>
<name>A0A8K0W3D7_9PLEO</name>
<gene>
    <name evidence="2" type="ORF">FB567DRAFT_5227</name>
</gene>
<accession>A0A8K0W3D7</accession>
<organism evidence="2 3">
    <name type="scientific">Paraphoma chrysanthemicola</name>
    <dbReference type="NCBI Taxonomy" id="798071"/>
    <lineage>
        <taxon>Eukaryota</taxon>
        <taxon>Fungi</taxon>
        <taxon>Dikarya</taxon>
        <taxon>Ascomycota</taxon>
        <taxon>Pezizomycotina</taxon>
        <taxon>Dothideomycetes</taxon>
        <taxon>Pleosporomycetidae</taxon>
        <taxon>Pleosporales</taxon>
        <taxon>Pleosporineae</taxon>
        <taxon>Phaeosphaeriaceae</taxon>
        <taxon>Paraphoma</taxon>
    </lineage>
</organism>
<evidence type="ECO:0000313" key="2">
    <source>
        <dbReference type="EMBL" id="KAH7094506.1"/>
    </source>
</evidence>
<evidence type="ECO:0000313" key="3">
    <source>
        <dbReference type="Proteomes" id="UP000813461"/>
    </source>
</evidence>
<evidence type="ECO:0000256" key="1">
    <source>
        <dbReference type="SAM" id="MobiDB-lite"/>
    </source>
</evidence>
<protein>
    <submittedName>
        <fullName evidence="2">Uncharacterized protein</fullName>
    </submittedName>
</protein>
<keyword evidence="3" id="KW-1185">Reference proteome</keyword>